<name>A0A5N6U8T0_ASPAV</name>
<protein>
    <submittedName>
        <fullName evidence="2">Uncharacterized protein</fullName>
    </submittedName>
</protein>
<gene>
    <name evidence="2" type="ORF">BDV25DRAFT_135371</name>
</gene>
<dbReference type="EMBL" id="ML742025">
    <property type="protein sequence ID" value="KAE8155033.1"/>
    <property type="molecule type" value="Genomic_DNA"/>
</dbReference>
<dbReference type="Proteomes" id="UP000325780">
    <property type="component" value="Unassembled WGS sequence"/>
</dbReference>
<keyword evidence="3" id="KW-1185">Reference proteome</keyword>
<proteinExistence type="predicted"/>
<evidence type="ECO:0000256" key="1">
    <source>
        <dbReference type="SAM" id="MobiDB-lite"/>
    </source>
</evidence>
<reference evidence="2 3" key="1">
    <citation type="submission" date="2019-04" db="EMBL/GenBank/DDBJ databases">
        <title>Friends and foes A comparative genomics study of 23 Aspergillus species from section Flavi.</title>
        <authorList>
            <consortium name="DOE Joint Genome Institute"/>
            <person name="Kjaerbolling I."/>
            <person name="Vesth T."/>
            <person name="Frisvad J.C."/>
            <person name="Nybo J.L."/>
            <person name="Theobald S."/>
            <person name="Kildgaard S."/>
            <person name="Isbrandt T."/>
            <person name="Kuo A."/>
            <person name="Sato A."/>
            <person name="Lyhne E.K."/>
            <person name="Kogle M.E."/>
            <person name="Wiebenga A."/>
            <person name="Kun R.S."/>
            <person name="Lubbers R.J."/>
            <person name="Makela M.R."/>
            <person name="Barry K."/>
            <person name="Chovatia M."/>
            <person name="Clum A."/>
            <person name="Daum C."/>
            <person name="Haridas S."/>
            <person name="He G."/>
            <person name="LaButti K."/>
            <person name="Lipzen A."/>
            <person name="Mondo S."/>
            <person name="Riley R."/>
            <person name="Salamov A."/>
            <person name="Simmons B.A."/>
            <person name="Magnuson J.K."/>
            <person name="Henrissat B."/>
            <person name="Mortensen U.H."/>
            <person name="Larsen T.O."/>
            <person name="Devries R.P."/>
            <person name="Grigoriev I.V."/>
            <person name="Machida M."/>
            <person name="Baker S.E."/>
            <person name="Andersen M.R."/>
        </authorList>
    </citation>
    <scope>NUCLEOTIDE SEQUENCE [LARGE SCALE GENOMIC DNA]</scope>
    <source>
        <strain evidence="2 3">IBT 18842</strain>
    </source>
</reference>
<evidence type="ECO:0000313" key="3">
    <source>
        <dbReference type="Proteomes" id="UP000325780"/>
    </source>
</evidence>
<evidence type="ECO:0000313" key="2">
    <source>
        <dbReference type="EMBL" id="KAE8155033.1"/>
    </source>
</evidence>
<feature type="region of interest" description="Disordered" evidence="1">
    <location>
        <begin position="195"/>
        <end position="214"/>
    </location>
</feature>
<sequence length="416" mass="47473">MSSVPLPIQITSPQIWNNYAARYDVEKSNIFQLQCYNSASKIGIPQYLALRAIWSFDAPTKFKAHECGIQAVEKARGLLRKLPFWKEFLQTVSKHVPVDKVLPVNHAIGDFKLIWYGQQLIYWGQSTKDNEGNLDFSPPRAKPKTRAGVIPEGDDEDPFTQSPQHTRVGSLMERFQEFRIDDCLPDKQIATPSREEWIEQEPETPADDIDGDPDYVPEDDLDMEPETFDPVSDENVVNSYFVNFANAVTISIKGMKAHWTQERKAFIVCDKGKRKIYEARTDGHLSLPDGNHSLAIIEVKPAFRATIPRVMMQETAQMAAWINNEPDIDIDTSPKDKRFRHLLFSQNRHEIFLIVAEYDAGYIDYIRDPDGRPESRSFLMMKQFGPWRITNADDVMQIGSIILAVTLQLADGIPLA</sequence>
<feature type="region of interest" description="Disordered" evidence="1">
    <location>
        <begin position="134"/>
        <end position="164"/>
    </location>
</feature>
<dbReference type="OrthoDB" id="3508621at2759"/>
<accession>A0A5N6U8T0</accession>
<dbReference type="AlphaFoldDB" id="A0A5N6U8T0"/>
<organism evidence="2 3">
    <name type="scientific">Aspergillus avenaceus</name>
    <dbReference type="NCBI Taxonomy" id="36643"/>
    <lineage>
        <taxon>Eukaryota</taxon>
        <taxon>Fungi</taxon>
        <taxon>Dikarya</taxon>
        <taxon>Ascomycota</taxon>
        <taxon>Pezizomycotina</taxon>
        <taxon>Eurotiomycetes</taxon>
        <taxon>Eurotiomycetidae</taxon>
        <taxon>Eurotiales</taxon>
        <taxon>Aspergillaceae</taxon>
        <taxon>Aspergillus</taxon>
        <taxon>Aspergillus subgen. Circumdati</taxon>
    </lineage>
</organism>
<feature type="compositionally biased region" description="Acidic residues" evidence="1">
    <location>
        <begin position="198"/>
        <end position="214"/>
    </location>
</feature>